<dbReference type="CDD" id="cd00093">
    <property type="entry name" value="HTH_XRE"/>
    <property type="match status" value="1"/>
</dbReference>
<organism evidence="3 4">
    <name type="scientific">Azospirillum picis</name>
    <dbReference type="NCBI Taxonomy" id="488438"/>
    <lineage>
        <taxon>Bacteria</taxon>
        <taxon>Pseudomonadati</taxon>
        <taxon>Pseudomonadota</taxon>
        <taxon>Alphaproteobacteria</taxon>
        <taxon>Rhodospirillales</taxon>
        <taxon>Azospirillaceae</taxon>
        <taxon>Azospirillum</taxon>
    </lineage>
</organism>
<dbReference type="SMART" id="SM00530">
    <property type="entry name" value="HTH_XRE"/>
    <property type="match status" value="1"/>
</dbReference>
<dbReference type="RefSeq" id="WP_209990788.1">
    <property type="nucleotide sequence ID" value="NZ_JAGINO010000037.1"/>
</dbReference>
<dbReference type="InterPro" id="IPR001387">
    <property type="entry name" value="Cro/C1-type_HTH"/>
</dbReference>
<dbReference type="SUPFAM" id="SSF47413">
    <property type="entry name" value="lambda repressor-like DNA-binding domains"/>
    <property type="match status" value="1"/>
</dbReference>
<dbReference type="Pfam" id="PF13560">
    <property type="entry name" value="HTH_31"/>
    <property type="match status" value="1"/>
</dbReference>
<keyword evidence="4" id="KW-1185">Reference proteome</keyword>
<gene>
    <name evidence="3" type="ORF">QO018_006059</name>
</gene>
<dbReference type="Proteomes" id="UP001244552">
    <property type="component" value="Unassembled WGS sequence"/>
</dbReference>
<feature type="domain" description="HTH cro/C1-type" evidence="2">
    <location>
        <begin position="19"/>
        <end position="73"/>
    </location>
</feature>
<dbReference type="PANTHER" id="PTHR46558">
    <property type="entry name" value="TRACRIPTIONAL REGULATORY PROTEIN-RELATED-RELATED"/>
    <property type="match status" value="1"/>
</dbReference>
<protein>
    <submittedName>
        <fullName evidence="3">Transcriptional regulator with XRE-family HTH domain</fullName>
    </submittedName>
</protein>
<comment type="caution">
    <text evidence="3">The sequence shown here is derived from an EMBL/GenBank/DDBJ whole genome shotgun (WGS) entry which is preliminary data.</text>
</comment>
<dbReference type="EMBL" id="JAUSVU010000039">
    <property type="protein sequence ID" value="MDQ0537159.1"/>
    <property type="molecule type" value="Genomic_DNA"/>
</dbReference>
<dbReference type="Gene3D" id="1.10.260.40">
    <property type="entry name" value="lambda repressor-like DNA-binding domains"/>
    <property type="match status" value="1"/>
</dbReference>
<evidence type="ECO:0000313" key="3">
    <source>
        <dbReference type="EMBL" id="MDQ0537159.1"/>
    </source>
</evidence>
<sequence length="98" mass="11207">MNYQPRHPLQSRQEIGRRLRATREALGAKQGEMAEMVGVTKQAWSQYEAGNRRPDLTPMLAFSDRFNISLDWIYKGNPAQLPYTLTNQIAEKLAAMPD</sequence>
<accession>A0ABU0MUI8</accession>
<evidence type="ECO:0000313" key="4">
    <source>
        <dbReference type="Proteomes" id="UP001244552"/>
    </source>
</evidence>
<dbReference type="PANTHER" id="PTHR46558:SF14">
    <property type="entry name" value="HTH-TYPE TRANSCRIPTIONAL REGULATOR ANSR"/>
    <property type="match status" value="1"/>
</dbReference>
<proteinExistence type="predicted"/>
<keyword evidence="1" id="KW-0238">DNA-binding</keyword>
<reference evidence="3 4" key="1">
    <citation type="submission" date="2023-07" db="EMBL/GenBank/DDBJ databases">
        <title>Genomic Encyclopedia of Type Strains, Phase IV (KMG-IV): sequencing the most valuable type-strain genomes for metagenomic binning, comparative biology and taxonomic classification.</title>
        <authorList>
            <person name="Goeker M."/>
        </authorList>
    </citation>
    <scope>NUCLEOTIDE SEQUENCE [LARGE SCALE GENOMIC DNA]</scope>
    <source>
        <strain evidence="3 4">DSM 19922</strain>
    </source>
</reference>
<evidence type="ECO:0000256" key="1">
    <source>
        <dbReference type="ARBA" id="ARBA00023125"/>
    </source>
</evidence>
<name>A0ABU0MUI8_9PROT</name>
<evidence type="ECO:0000259" key="2">
    <source>
        <dbReference type="PROSITE" id="PS50943"/>
    </source>
</evidence>
<dbReference type="InterPro" id="IPR010982">
    <property type="entry name" value="Lambda_DNA-bd_dom_sf"/>
</dbReference>
<dbReference type="PROSITE" id="PS50943">
    <property type="entry name" value="HTH_CROC1"/>
    <property type="match status" value="1"/>
</dbReference>